<dbReference type="InterPro" id="IPR051373">
    <property type="entry name" value="Lin-28_RNA-binding"/>
</dbReference>
<evidence type="ECO:0000259" key="3">
    <source>
        <dbReference type="PROSITE" id="PS51857"/>
    </source>
</evidence>
<dbReference type="SMART" id="SM00357">
    <property type="entry name" value="CSP"/>
    <property type="match status" value="1"/>
</dbReference>
<feature type="domain" description="CSD" evidence="3">
    <location>
        <begin position="7"/>
        <end position="72"/>
    </location>
</feature>
<dbReference type="InterPro" id="IPR002059">
    <property type="entry name" value="CSP_DNA-bd"/>
</dbReference>
<dbReference type="PIRSF" id="PIRSF002599">
    <property type="entry name" value="Cold_shock_A"/>
    <property type="match status" value="1"/>
</dbReference>
<dbReference type="SUPFAM" id="SSF50249">
    <property type="entry name" value="Nucleic acid-binding proteins"/>
    <property type="match status" value="1"/>
</dbReference>
<dbReference type="AlphaFoldDB" id="A0A0F9L499"/>
<comment type="subcellular location">
    <subcellularLocation>
        <location evidence="1">Cytoplasm</location>
    </subcellularLocation>
</comment>
<dbReference type="InterPro" id="IPR011129">
    <property type="entry name" value="CSD"/>
</dbReference>
<evidence type="ECO:0000256" key="1">
    <source>
        <dbReference type="ARBA" id="ARBA00004496"/>
    </source>
</evidence>
<dbReference type="PRINTS" id="PR00050">
    <property type="entry name" value="COLDSHOCK"/>
</dbReference>
<dbReference type="EMBL" id="LAZR01007927">
    <property type="protein sequence ID" value="KKM82021.1"/>
    <property type="molecule type" value="Genomic_DNA"/>
</dbReference>
<dbReference type="GO" id="GO:0003729">
    <property type="term" value="F:mRNA binding"/>
    <property type="evidence" value="ECO:0007669"/>
    <property type="project" value="TreeGrafter"/>
</dbReference>
<protein>
    <recommendedName>
        <fullName evidence="3">CSD domain-containing protein</fullName>
    </recommendedName>
</protein>
<reference evidence="4" key="1">
    <citation type="journal article" date="2015" name="Nature">
        <title>Complex archaea that bridge the gap between prokaryotes and eukaryotes.</title>
        <authorList>
            <person name="Spang A."/>
            <person name="Saw J.H."/>
            <person name="Jorgensen S.L."/>
            <person name="Zaremba-Niedzwiedzka K."/>
            <person name="Martijn J."/>
            <person name="Lind A.E."/>
            <person name="van Eijk R."/>
            <person name="Schleper C."/>
            <person name="Guy L."/>
            <person name="Ettema T.J."/>
        </authorList>
    </citation>
    <scope>NUCLEOTIDE SEQUENCE</scope>
</reference>
<proteinExistence type="predicted"/>
<accession>A0A0F9L499</accession>
<dbReference type="GO" id="GO:0005634">
    <property type="term" value="C:nucleus"/>
    <property type="evidence" value="ECO:0007669"/>
    <property type="project" value="TreeGrafter"/>
</dbReference>
<evidence type="ECO:0000313" key="4">
    <source>
        <dbReference type="EMBL" id="KKM82021.1"/>
    </source>
</evidence>
<dbReference type="Gene3D" id="2.40.50.140">
    <property type="entry name" value="Nucleic acid-binding proteins"/>
    <property type="match status" value="1"/>
</dbReference>
<comment type="caution">
    <text evidence="4">The sequence shown here is derived from an EMBL/GenBank/DDBJ whole genome shotgun (WGS) entry which is preliminary data.</text>
</comment>
<dbReference type="PANTHER" id="PTHR46109">
    <property type="entry name" value="PROTEIN LIN-28"/>
    <property type="match status" value="1"/>
</dbReference>
<dbReference type="InterPro" id="IPR012156">
    <property type="entry name" value="Cold_shock_CspA"/>
</dbReference>
<evidence type="ECO:0000256" key="2">
    <source>
        <dbReference type="ARBA" id="ARBA00022490"/>
    </source>
</evidence>
<dbReference type="GO" id="GO:0031054">
    <property type="term" value="P:pre-miRNA processing"/>
    <property type="evidence" value="ECO:0007669"/>
    <property type="project" value="TreeGrafter"/>
</dbReference>
<sequence length="85" mass="9304">MVELSNDKTGKVVWFCARKGIGFVSKDDGTGDLFVHWSNVEMEGFKTLKPGQVVSFDLGTNHKGPQCINVKVLSDGDSEEEVEGE</sequence>
<name>A0A0F9L499_9ZZZZ</name>
<dbReference type="PANTHER" id="PTHR46109:SF1">
    <property type="entry name" value="PROTEIN LIN-28 HOMOLOG"/>
    <property type="match status" value="1"/>
</dbReference>
<dbReference type="PROSITE" id="PS51857">
    <property type="entry name" value="CSD_2"/>
    <property type="match status" value="1"/>
</dbReference>
<organism evidence="4">
    <name type="scientific">marine sediment metagenome</name>
    <dbReference type="NCBI Taxonomy" id="412755"/>
    <lineage>
        <taxon>unclassified sequences</taxon>
        <taxon>metagenomes</taxon>
        <taxon>ecological metagenomes</taxon>
    </lineage>
</organism>
<gene>
    <name evidence="4" type="ORF">LCGC14_1323790</name>
</gene>
<dbReference type="Pfam" id="PF00313">
    <property type="entry name" value="CSD"/>
    <property type="match status" value="1"/>
</dbReference>
<dbReference type="GO" id="GO:0005737">
    <property type="term" value="C:cytoplasm"/>
    <property type="evidence" value="ECO:0007669"/>
    <property type="project" value="UniProtKB-SubCell"/>
</dbReference>
<dbReference type="InterPro" id="IPR012340">
    <property type="entry name" value="NA-bd_OB-fold"/>
</dbReference>
<keyword evidence="2" id="KW-0963">Cytoplasm</keyword>